<dbReference type="Pfam" id="PF01638">
    <property type="entry name" value="HxlR"/>
    <property type="match status" value="1"/>
</dbReference>
<dbReference type="SUPFAM" id="SSF46785">
    <property type="entry name" value="Winged helix' DNA-binding domain"/>
    <property type="match status" value="1"/>
</dbReference>
<name>A0A3G6T936_9FLAO</name>
<keyword evidence="6" id="KW-1185">Reference proteome</keyword>
<keyword evidence="3" id="KW-0804">Transcription</keyword>
<organism evidence="5 6">
    <name type="scientific">Chryseobacterium bernardetii</name>
    <dbReference type="NCBI Taxonomy" id="1241978"/>
    <lineage>
        <taxon>Bacteria</taxon>
        <taxon>Pseudomonadati</taxon>
        <taxon>Bacteroidota</taxon>
        <taxon>Flavobacteriia</taxon>
        <taxon>Flavobacteriales</taxon>
        <taxon>Weeksellaceae</taxon>
        <taxon>Chryseobacterium group</taxon>
        <taxon>Chryseobacterium</taxon>
    </lineage>
</organism>
<evidence type="ECO:0000256" key="3">
    <source>
        <dbReference type="ARBA" id="ARBA00023163"/>
    </source>
</evidence>
<accession>A0A3G6T936</accession>
<proteinExistence type="predicted"/>
<evidence type="ECO:0000256" key="1">
    <source>
        <dbReference type="ARBA" id="ARBA00023015"/>
    </source>
</evidence>
<dbReference type="InterPro" id="IPR036388">
    <property type="entry name" value="WH-like_DNA-bd_sf"/>
</dbReference>
<keyword evidence="1" id="KW-0805">Transcription regulation</keyword>
<dbReference type="PANTHER" id="PTHR33204">
    <property type="entry name" value="TRANSCRIPTIONAL REGULATOR, MARR FAMILY"/>
    <property type="match status" value="1"/>
</dbReference>
<dbReference type="KEGG" id="cben:EG339_14535"/>
<dbReference type="AlphaFoldDB" id="A0A3G6T936"/>
<protein>
    <submittedName>
        <fullName evidence="5">Transcriptional regulator</fullName>
    </submittedName>
</protein>
<dbReference type="RefSeq" id="WP_123870665.1">
    <property type="nucleotide sequence ID" value="NZ_CP033931.1"/>
</dbReference>
<dbReference type="PROSITE" id="PS51118">
    <property type="entry name" value="HTH_HXLR"/>
    <property type="match status" value="1"/>
</dbReference>
<evidence type="ECO:0000313" key="6">
    <source>
        <dbReference type="Proteomes" id="UP000271193"/>
    </source>
</evidence>
<dbReference type="OrthoDB" id="9797599at2"/>
<sequence>MKENKNLTLCSIDYAFKRLGGKFKGRIIWALYHHGVLRYGELKKSMNDINTKTLTLSLKEMEDDNLIERTVYPEVPPKVEYKLTDGGKRMAPFILYMKEWGEEQIEKNNP</sequence>
<keyword evidence="2" id="KW-0238">DNA-binding</keyword>
<evidence type="ECO:0000313" key="5">
    <source>
        <dbReference type="EMBL" id="AZB25718.1"/>
    </source>
</evidence>
<dbReference type="InterPro" id="IPR036390">
    <property type="entry name" value="WH_DNA-bd_sf"/>
</dbReference>
<dbReference type="EMBL" id="CP033932">
    <property type="protein sequence ID" value="AZB25718.1"/>
    <property type="molecule type" value="Genomic_DNA"/>
</dbReference>
<reference evidence="6" key="1">
    <citation type="submission" date="2018-11" db="EMBL/GenBank/DDBJ databases">
        <title>Proposal to divide the Flavobacteriaceae and reorganize its genera based on Amino Acid Identity values calculated from whole genome sequences.</title>
        <authorList>
            <person name="Nicholson A.C."/>
            <person name="Gulvik C.A."/>
            <person name="Whitney A.M."/>
            <person name="Humrighouse B.W."/>
            <person name="Bell M."/>
            <person name="Holmes B."/>
            <person name="Steigerwalt A.G."/>
            <person name="Villarma A."/>
            <person name="Sheth M."/>
            <person name="Batra D."/>
            <person name="Pryor J."/>
            <person name="Bernardet J.-F."/>
            <person name="Hugo C."/>
            <person name="Kampfer P."/>
            <person name="Newman J."/>
            <person name="McQuiston J.R."/>
        </authorList>
    </citation>
    <scope>NUCLEOTIDE SEQUENCE [LARGE SCALE GENOMIC DNA]</scope>
    <source>
        <strain evidence="6">G0229</strain>
    </source>
</reference>
<dbReference type="GO" id="GO:0003677">
    <property type="term" value="F:DNA binding"/>
    <property type="evidence" value="ECO:0007669"/>
    <property type="project" value="UniProtKB-KW"/>
</dbReference>
<dbReference type="Proteomes" id="UP000271193">
    <property type="component" value="Chromosome"/>
</dbReference>
<dbReference type="GeneID" id="99066024"/>
<gene>
    <name evidence="5" type="ORF">EG339_14535</name>
</gene>
<evidence type="ECO:0000256" key="2">
    <source>
        <dbReference type="ARBA" id="ARBA00023125"/>
    </source>
</evidence>
<feature type="domain" description="HTH hxlR-type" evidence="4">
    <location>
        <begin position="10"/>
        <end position="109"/>
    </location>
</feature>
<dbReference type="Gene3D" id="1.10.10.10">
    <property type="entry name" value="Winged helix-like DNA-binding domain superfamily/Winged helix DNA-binding domain"/>
    <property type="match status" value="1"/>
</dbReference>
<dbReference type="InterPro" id="IPR002577">
    <property type="entry name" value="HTH_HxlR"/>
</dbReference>
<dbReference type="PANTHER" id="PTHR33204:SF29">
    <property type="entry name" value="TRANSCRIPTIONAL REGULATOR"/>
    <property type="match status" value="1"/>
</dbReference>
<evidence type="ECO:0000259" key="4">
    <source>
        <dbReference type="PROSITE" id="PS51118"/>
    </source>
</evidence>